<evidence type="ECO:0000313" key="1">
    <source>
        <dbReference type="EMBL" id="GBL85614.1"/>
    </source>
</evidence>
<sequence>MIVESIVSSVNQSLEIGIEEIRVQFAEPLDDVFLNLGIGSEMATYQVLLQGSDEMKIPWCEIRDVVVVLSRPDLCSSRISVLPSSNSLLRNHTCFCDITFPQ</sequence>
<dbReference type="Proteomes" id="UP000499080">
    <property type="component" value="Unassembled WGS sequence"/>
</dbReference>
<dbReference type="AlphaFoldDB" id="A0A4Y2B3J1"/>
<gene>
    <name evidence="1" type="ORF">AVEN_193084_1</name>
</gene>
<evidence type="ECO:0000313" key="2">
    <source>
        <dbReference type="Proteomes" id="UP000499080"/>
    </source>
</evidence>
<keyword evidence="2" id="KW-1185">Reference proteome</keyword>
<reference evidence="1 2" key="1">
    <citation type="journal article" date="2019" name="Sci. Rep.">
        <title>Orb-weaving spider Araneus ventricosus genome elucidates the spidroin gene catalogue.</title>
        <authorList>
            <person name="Kono N."/>
            <person name="Nakamura H."/>
            <person name="Ohtoshi R."/>
            <person name="Moran D.A.P."/>
            <person name="Shinohara A."/>
            <person name="Yoshida Y."/>
            <person name="Fujiwara M."/>
            <person name="Mori M."/>
            <person name="Tomita M."/>
            <person name="Arakawa K."/>
        </authorList>
    </citation>
    <scope>NUCLEOTIDE SEQUENCE [LARGE SCALE GENOMIC DNA]</scope>
</reference>
<name>A0A4Y2B3J1_ARAVE</name>
<comment type="caution">
    <text evidence="1">The sequence shown here is derived from an EMBL/GenBank/DDBJ whole genome shotgun (WGS) entry which is preliminary data.</text>
</comment>
<organism evidence="1 2">
    <name type="scientific">Araneus ventricosus</name>
    <name type="common">Orbweaver spider</name>
    <name type="synonym">Epeira ventricosa</name>
    <dbReference type="NCBI Taxonomy" id="182803"/>
    <lineage>
        <taxon>Eukaryota</taxon>
        <taxon>Metazoa</taxon>
        <taxon>Ecdysozoa</taxon>
        <taxon>Arthropoda</taxon>
        <taxon>Chelicerata</taxon>
        <taxon>Arachnida</taxon>
        <taxon>Araneae</taxon>
        <taxon>Araneomorphae</taxon>
        <taxon>Entelegynae</taxon>
        <taxon>Araneoidea</taxon>
        <taxon>Araneidae</taxon>
        <taxon>Araneus</taxon>
    </lineage>
</organism>
<dbReference type="EMBL" id="BGPR01000044">
    <property type="protein sequence ID" value="GBL85614.1"/>
    <property type="molecule type" value="Genomic_DNA"/>
</dbReference>
<proteinExistence type="predicted"/>
<protein>
    <submittedName>
        <fullName evidence="1">Uncharacterized protein</fullName>
    </submittedName>
</protein>
<accession>A0A4Y2B3J1</accession>